<dbReference type="AlphaFoldDB" id="A0A9D3RJ35"/>
<sequence>FSSIFIFCFTVHILHCIVGTGARTSQGTLTSLLIHHVLLASGYRCYPYRCNVNAI</sequence>
<evidence type="ECO:0000313" key="3">
    <source>
        <dbReference type="Proteomes" id="UP001044222"/>
    </source>
</evidence>
<gene>
    <name evidence="2" type="ORF">ANANG_G00285280</name>
</gene>
<accession>A0A9D3RJ35</accession>
<keyword evidence="1" id="KW-0732">Signal</keyword>
<proteinExistence type="predicted"/>
<organism evidence="2 3">
    <name type="scientific">Anguilla anguilla</name>
    <name type="common">European freshwater eel</name>
    <name type="synonym">Muraena anguilla</name>
    <dbReference type="NCBI Taxonomy" id="7936"/>
    <lineage>
        <taxon>Eukaryota</taxon>
        <taxon>Metazoa</taxon>
        <taxon>Chordata</taxon>
        <taxon>Craniata</taxon>
        <taxon>Vertebrata</taxon>
        <taxon>Euteleostomi</taxon>
        <taxon>Actinopterygii</taxon>
        <taxon>Neopterygii</taxon>
        <taxon>Teleostei</taxon>
        <taxon>Anguilliformes</taxon>
        <taxon>Anguillidae</taxon>
        <taxon>Anguilla</taxon>
    </lineage>
</organism>
<evidence type="ECO:0000256" key="1">
    <source>
        <dbReference type="SAM" id="SignalP"/>
    </source>
</evidence>
<reference evidence="2" key="1">
    <citation type="submission" date="2021-01" db="EMBL/GenBank/DDBJ databases">
        <title>A chromosome-scale assembly of European eel, Anguilla anguilla.</title>
        <authorList>
            <person name="Henkel C."/>
            <person name="Jong-Raadsen S.A."/>
            <person name="Dufour S."/>
            <person name="Weltzien F.-A."/>
            <person name="Palstra A.P."/>
            <person name="Pelster B."/>
            <person name="Spaink H.P."/>
            <person name="Van Den Thillart G.E."/>
            <person name="Jansen H."/>
            <person name="Zahm M."/>
            <person name="Klopp C."/>
            <person name="Cedric C."/>
            <person name="Louis A."/>
            <person name="Berthelot C."/>
            <person name="Parey E."/>
            <person name="Roest Crollius H."/>
            <person name="Montfort J."/>
            <person name="Robinson-Rechavi M."/>
            <person name="Bucao C."/>
            <person name="Bouchez O."/>
            <person name="Gislard M."/>
            <person name="Lluch J."/>
            <person name="Milhes M."/>
            <person name="Lampietro C."/>
            <person name="Lopez Roques C."/>
            <person name="Donnadieu C."/>
            <person name="Braasch I."/>
            <person name="Desvignes T."/>
            <person name="Postlethwait J."/>
            <person name="Bobe J."/>
            <person name="Guiguen Y."/>
            <person name="Dirks R."/>
        </authorList>
    </citation>
    <scope>NUCLEOTIDE SEQUENCE</scope>
    <source>
        <strain evidence="2">Tag_6206</strain>
        <tissue evidence="2">Liver</tissue>
    </source>
</reference>
<dbReference type="Proteomes" id="UP001044222">
    <property type="component" value="Chromosome 17"/>
</dbReference>
<feature type="chain" id="PRO_5039138578" evidence="1">
    <location>
        <begin position="23"/>
        <end position="55"/>
    </location>
</feature>
<feature type="non-terminal residue" evidence="2">
    <location>
        <position position="55"/>
    </location>
</feature>
<feature type="signal peptide" evidence="1">
    <location>
        <begin position="1"/>
        <end position="22"/>
    </location>
</feature>
<dbReference type="EMBL" id="JAFIRN010000017">
    <property type="protein sequence ID" value="KAG5831900.1"/>
    <property type="molecule type" value="Genomic_DNA"/>
</dbReference>
<evidence type="ECO:0000313" key="2">
    <source>
        <dbReference type="EMBL" id="KAG5831900.1"/>
    </source>
</evidence>
<comment type="caution">
    <text evidence="2">The sequence shown here is derived from an EMBL/GenBank/DDBJ whole genome shotgun (WGS) entry which is preliminary data.</text>
</comment>
<keyword evidence="3" id="KW-1185">Reference proteome</keyword>
<protein>
    <submittedName>
        <fullName evidence="2">Uncharacterized protein</fullName>
    </submittedName>
</protein>
<name>A0A9D3RJ35_ANGAN</name>